<keyword evidence="2" id="KW-1185">Reference proteome</keyword>
<reference evidence="1 2" key="1">
    <citation type="submission" date="2016-11" db="EMBL/GenBank/DDBJ databases">
        <authorList>
            <person name="Jaros S."/>
            <person name="Januszkiewicz K."/>
            <person name="Wedrychowicz H."/>
        </authorList>
    </citation>
    <scope>NUCLEOTIDE SEQUENCE [LARGE SCALE GENOMIC DNA]</scope>
    <source>
        <strain evidence="1 2">DSM 22807</strain>
    </source>
</reference>
<gene>
    <name evidence="1" type="ORF">SAMN05444337_0231</name>
</gene>
<dbReference type="RefSeq" id="WP_072780651.1">
    <property type="nucleotide sequence ID" value="NZ_CP045292.1"/>
</dbReference>
<dbReference type="Proteomes" id="UP000184232">
    <property type="component" value="Unassembled WGS sequence"/>
</dbReference>
<dbReference type="AlphaFoldDB" id="A0A1M6BYC2"/>
<dbReference type="EMBL" id="FQZH01000001">
    <property type="protein sequence ID" value="SHI53707.1"/>
    <property type="molecule type" value="Genomic_DNA"/>
</dbReference>
<protein>
    <submittedName>
        <fullName evidence="1">Uncharacterized protein</fullName>
    </submittedName>
</protein>
<organism evidence="1 2">
    <name type="scientific">Flavobacterium haoranii</name>
    <dbReference type="NCBI Taxonomy" id="683124"/>
    <lineage>
        <taxon>Bacteria</taxon>
        <taxon>Pseudomonadati</taxon>
        <taxon>Bacteroidota</taxon>
        <taxon>Flavobacteriia</taxon>
        <taxon>Flavobacteriales</taxon>
        <taxon>Flavobacteriaceae</taxon>
        <taxon>Flavobacterium</taxon>
    </lineage>
</organism>
<evidence type="ECO:0000313" key="1">
    <source>
        <dbReference type="EMBL" id="SHI53707.1"/>
    </source>
</evidence>
<dbReference type="OrthoDB" id="1149160at2"/>
<sequence length="77" mass="8716">MSTIVTHKGILVKINTERKIVEHSKNNGISWVQKSIFKNYGDLISLIDLGNELLLETTKGTYISRNEGVSWVLKKSK</sequence>
<name>A0A1M6BYC2_9FLAO</name>
<dbReference type="STRING" id="683124.SAMN05444337_0231"/>
<accession>A0A1M6BYC2</accession>
<evidence type="ECO:0000313" key="2">
    <source>
        <dbReference type="Proteomes" id="UP000184232"/>
    </source>
</evidence>
<proteinExistence type="predicted"/>